<dbReference type="AlphaFoldDB" id="A0A1V9F680"/>
<keyword evidence="4" id="KW-1185">Reference proteome</keyword>
<dbReference type="Gene3D" id="3.40.50.1820">
    <property type="entry name" value="alpha/beta hydrolase"/>
    <property type="match status" value="1"/>
</dbReference>
<name>A0A1V9F680_9BACT</name>
<feature type="transmembrane region" description="Helical" evidence="1">
    <location>
        <begin position="9"/>
        <end position="27"/>
    </location>
</feature>
<dbReference type="InterPro" id="IPR029058">
    <property type="entry name" value="AB_hydrolase_fold"/>
</dbReference>
<evidence type="ECO:0000313" key="3">
    <source>
        <dbReference type="EMBL" id="OQP53716.1"/>
    </source>
</evidence>
<accession>A0A1V9F680</accession>
<dbReference type="InterPro" id="IPR022742">
    <property type="entry name" value="Hydrolase_4"/>
</dbReference>
<dbReference type="SUPFAM" id="SSF53474">
    <property type="entry name" value="alpha/beta-Hydrolases"/>
    <property type="match status" value="1"/>
</dbReference>
<keyword evidence="1" id="KW-0812">Transmembrane</keyword>
<dbReference type="OrthoDB" id="9777090at2"/>
<organism evidence="3 4">
    <name type="scientific">Niastella populi</name>
    <dbReference type="NCBI Taxonomy" id="550983"/>
    <lineage>
        <taxon>Bacteria</taxon>
        <taxon>Pseudomonadati</taxon>
        <taxon>Bacteroidota</taxon>
        <taxon>Chitinophagia</taxon>
        <taxon>Chitinophagales</taxon>
        <taxon>Chitinophagaceae</taxon>
        <taxon>Niastella</taxon>
    </lineage>
</organism>
<proteinExistence type="predicted"/>
<keyword evidence="1" id="KW-0472">Membrane</keyword>
<protein>
    <recommendedName>
        <fullName evidence="2">Serine aminopeptidase S33 domain-containing protein</fullName>
    </recommendedName>
</protein>
<feature type="domain" description="Serine aminopeptidase S33" evidence="2">
    <location>
        <begin position="74"/>
        <end position="181"/>
    </location>
</feature>
<keyword evidence="1" id="KW-1133">Transmembrane helix</keyword>
<evidence type="ECO:0000313" key="4">
    <source>
        <dbReference type="Proteomes" id="UP000192276"/>
    </source>
</evidence>
<dbReference type="PANTHER" id="PTHR12277:SF81">
    <property type="entry name" value="PROTEIN ABHD13"/>
    <property type="match status" value="1"/>
</dbReference>
<evidence type="ECO:0000259" key="2">
    <source>
        <dbReference type="Pfam" id="PF12146"/>
    </source>
</evidence>
<gene>
    <name evidence="3" type="ORF">A4R26_07050</name>
</gene>
<dbReference type="Pfam" id="PF12146">
    <property type="entry name" value="Hydrolase_4"/>
    <property type="match status" value="1"/>
</dbReference>
<dbReference type="Proteomes" id="UP000192276">
    <property type="component" value="Unassembled WGS sequence"/>
</dbReference>
<evidence type="ECO:0000256" key="1">
    <source>
        <dbReference type="SAM" id="Phobius"/>
    </source>
</evidence>
<comment type="caution">
    <text evidence="3">The sequence shown here is derived from an EMBL/GenBank/DDBJ whole genome shotgun (WGS) entry which is preliminary data.</text>
</comment>
<sequence>MKKKILFRWLKVLILVYCLIGIVIYYGQDKIMFHPQPVPAASPYNFPWAFKEVNIPYTKTSNINIIQFAAKQPQPKGVVLYFHGNKQNISHYAKAAPDFINRGYDVWMIDYPGFGKSTGDFTEQRLYDWALVFYKLAQAHYSKDSIIIYGKSMGTGIASQLATIRDCKALVLEAPYYSFPSIIGSWLPVYPLNNMIKFKLPTYRYLQEVTNPVIIFHGTSDNTIPYRNSKKLKPLLKPTDEYITIEGGKHNDLTGFPEYQNKLDSLLK</sequence>
<dbReference type="RefSeq" id="WP_081169602.1">
    <property type="nucleotide sequence ID" value="NZ_LWBP01000210.1"/>
</dbReference>
<dbReference type="PANTHER" id="PTHR12277">
    <property type="entry name" value="ALPHA/BETA HYDROLASE DOMAIN-CONTAINING PROTEIN"/>
    <property type="match status" value="1"/>
</dbReference>
<reference evidence="4" key="1">
    <citation type="submission" date="2016-04" db="EMBL/GenBank/DDBJ databases">
        <authorList>
            <person name="Chen L."/>
            <person name="Zhuang W."/>
            <person name="Wang G."/>
        </authorList>
    </citation>
    <scope>NUCLEOTIDE SEQUENCE [LARGE SCALE GENOMIC DNA]</scope>
    <source>
        <strain evidence="4">208</strain>
    </source>
</reference>
<dbReference type="EMBL" id="LWBP01000210">
    <property type="protein sequence ID" value="OQP53716.1"/>
    <property type="molecule type" value="Genomic_DNA"/>
</dbReference>
<dbReference type="STRING" id="550983.A4R26_07050"/>